<accession>B3JL85</accession>
<feature type="region of interest" description="Disordered" evidence="1">
    <location>
        <begin position="1"/>
        <end position="20"/>
    </location>
</feature>
<organism evidence="2 3">
    <name type="scientific">Phocaeicola coprocola DSM 17136</name>
    <dbReference type="NCBI Taxonomy" id="470145"/>
    <lineage>
        <taxon>Bacteria</taxon>
        <taxon>Pseudomonadati</taxon>
        <taxon>Bacteroidota</taxon>
        <taxon>Bacteroidia</taxon>
        <taxon>Bacteroidales</taxon>
        <taxon>Bacteroidaceae</taxon>
        <taxon>Phocaeicola</taxon>
    </lineage>
</organism>
<reference evidence="2 3" key="1">
    <citation type="submission" date="2008-04" db="EMBL/GenBank/DDBJ databases">
        <title>Draft genome sequence of Bacteroides coprocola (DSM 17136).</title>
        <authorList>
            <person name="Sudarsanam P."/>
            <person name="Ley R."/>
            <person name="Guruge J."/>
            <person name="Turnbaugh P.J."/>
            <person name="Mahowald M."/>
            <person name="Liep D."/>
            <person name="Gordon J."/>
        </authorList>
    </citation>
    <scope>NUCLEOTIDE SEQUENCE [LARGE SCALE GENOMIC DNA]</scope>
    <source>
        <strain evidence="2 3">DSM 17136</strain>
    </source>
</reference>
<comment type="caution">
    <text evidence="2">The sequence shown here is derived from an EMBL/GenBank/DDBJ whole genome shotgun (WGS) entry which is preliminary data.</text>
</comment>
<evidence type="ECO:0000313" key="2">
    <source>
        <dbReference type="EMBL" id="EDV00379.1"/>
    </source>
</evidence>
<gene>
    <name evidence="2" type="ORF">BACCOP_02669</name>
</gene>
<reference evidence="2 3" key="2">
    <citation type="submission" date="2008-04" db="EMBL/GenBank/DDBJ databases">
        <authorList>
            <person name="Fulton L."/>
            <person name="Clifton S."/>
            <person name="Fulton B."/>
            <person name="Xu J."/>
            <person name="Minx P."/>
            <person name="Pepin K.H."/>
            <person name="Johnson M."/>
            <person name="Thiruvilangam P."/>
            <person name="Bhonagiri V."/>
            <person name="Nash W.E."/>
            <person name="Mardis E.R."/>
            <person name="Wilson R.K."/>
        </authorList>
    </citation>
    <scope>NUCLEOTIDE SEQUENCE [LARGE SCALE GENOMIC DNA]</scope>
    <source>
        <strain evidence="2 3">DSM 17136</strain>
    </source>
</reference>
<evidence type="ECO:0000256" key="1">
    <source>
        <dbReference type="SAM" id="MobiDB-lite"/>
    </source>
</evidence>
<sequence length="48" mass="5888">MIPYSQENRHSHKRKLSSKRQHAIFRTQSILKNYEAKIYFKEIKLIVQ</sequence>
<evidence type="ECO:0000313" key="3">
    <source>
        <dbReference type="Proteomes" id="UP000003146"/>
    </source>
</evidence>
<dbReference type="AlphaFoldDB" id="B3JL85"/>
<dbReference type="HOGENOM" id="CLU_3149348_0_0_10"/>
<dbReference type="EMBL" id="ABIY02000097">
    <property type="protein sequence ID" value="EDV00379.1"/>
    <property type="molecule type" value="Genomic_DNA"/>
</dbReference>
<protein>
    <submittedName>
        <fullName evidence="2">Uncharacterized protein</fullName>
    </submittedName>
</protein>
<feature type="compositionally biased region" description="Basic residues" evidence="1">
    <location>
        <begin position="10"/>
        <end position="20"/>
    </location>
</feature>
<name>B3JL85_9BACT</name>
<proteinExistence type="predicted"/>
<dbReference type="Proteomes" id="UP000003146">
    <property type="component" value="Unassembled WGS sequence"/>
</dbReference>